<dbReference type="RefSeq" id="XP_023655738.1">
    <property type="nucleotide sequence ID" value="XM_023799970.2"/>
</dbReference>
<reference evidence="5" key="2">
    <citation type="submission" date="2025-09" db="UniProtKB">
        <authorList>
            <consortium name="Ensembl"/>
        </authorList>
    </citation>
    <scope>IDENTIFICATION</scope>
</reference>
<evidence type="ECO:0000313" key="6">
    <source>
        <dbReference type="Proteomes" id="UP000261540"/>
    </source>
</evidence>
<dbReference type="Ensembl" id="ENSPKIT00000002644.1">
    <property type="protein sequence ID" value="ENSPKIP00000021992.1"/>
    <property type="gene ID" value="ENSPKIG00000006183.1"/>
</dbReference>
<proteinExistence type="inferred from homology"/>
<evidence type="ECO:0000259" key="4">
    <source>
        <dbReference type="Pfam" id="PF15247"/>
    </source>
</evidence>
<dbReference type="FunFam" id="1.10.8.1120:FF:000001">
    <property type="entry name" value="Histone RNA hairpin-binding protein-like"/>
    <property type="match status" value="1"/>
</dbReference>
<dbReference type="GeneID" id="111837695"/>
<feature type="compositionally biased region" description="Polar residues" evidence="3">
    <location>
        <begin position="100"/>
        <end position="109"/>
    </location>
</feature>
<protein>
    <submittedName>
        <fullName evidence="5">Stem-loop histone mRNA binding protein</fullName>
    </submittedName>
</protein>
<feature type="compositionally biased region" description="Basic and acidic residues" evidence="3">
    <location>
        <begin position="68"/>
        <end position="80"/>
    </location>
</feature>
<dbReference type="InterPro" id="IPR026502">
    <property type="entry name" value="SLBP1/SLBP2"/>
</dbReference>
<keyword evidence="2" id="KW-0694">RNA-binding</keyword>
<dbReference type="KEGG" id="pki:111837695"/>
<feature type="compositionally biased region" description="Polar residues" evidence="3">
    <location>
        <begin position="51"/>
        <end position="63"/>
    </location>
</feature>
<dbReference type="PANTHER" id="PTHR17408">
    <property type="entry name" value="HISTONE RNA HAIRPIN-BINDING PROTEIN"/>
    <property type="match status" value="1"/>
</dbReference>
<feature type="compositionally biased region" description="Basic and acidic residues" evidence="3">
    <location>
        <begin position="8"/>
        <end position="19"/>
    </location>
</feature>
<dbReference type="PANTHER" id="PTHR17408:SF7">
    <property type="entry name" value="HISTONE RNA HAIRPIN-BINDING PROTEIN"/>
    <property type="match status" value="1"/>
</dbReference>
<dbReference type="GO" id="GO:0051028">
    <property type="term" value="P:mRNA transport"/>
    <property type="evidence" value="ECO:0007669"/>
    <property type="project" value="TreeGrafter"/>
</dbReference>
<feature type="compositionally biased region" description="Basic and acidic residues" evidence="3">
    <location>
        <begin position="89"/>
        <end position="98"/>
    </location>
</feature>
<evidence type="ECO:0000256" key="3">
    <source>
        <dbReference type="SAM" id="MobiDB-lite"/>
    </source>
</evidence>
<dbReference type="InterPro" id="IPR038294">
    <property type="entry name" value="SLBP_RNA_bind_sf"/>
</dbReference>
<dbReference type="CTD" id="7884"/>
<comment type="similarity">
    <text evidence="1">Belongs to the SLBP family.</text>
</comment>
<keyword evidence="6" id="KW-1185">Reference proteome</keyword>
<dbReference type="GO" id="GO:0005737">
    <property type="term" value="C:cytoplasm"/>
    <property type="evidence" value="ECO:0007669"/>
    <property type="project" value="TreeGrafter"/>
</dbReference>
<sequence>MSSRHGSRRYDDRRRDDSRPAAVAAWPPVSDPKWRLARNFKRRNCRCSELPDTNRNKGPSKWSNSRKRSADGNLRPHGDSDSTVFEEVGSQRDADDRPASFTTPESQGHVSRCSDWGTEVELEEMRMGIHRDVQRYRRRILAAEFNERERKTSSGSSDSRESPVPTEMETDEAVLMRRQKQINYGKNTLAYDRYIKEVPKHLRQPGVHPRTPNKFKKYSRRSWDQQIKLWKVKLHAWDPPVEEGSDLQAIQEIDLDDIMEVDLGSSSSAELKEGAARSRPGKEPASVPEESCLGTPSKMVKMEAMFDLETCLKAEDSRWLDL</sequence>
<feature type="region of interest" description="Disordered" evidence="3">
    <location>
        <begin position="264"/>
        <end position="294"/>
    </location>
</feature>
<evidence type="ECO:0000256" key="1">
    <source>
        <dbReference type="ARBA" id="ARBA00006151"/>
    </source>
</evidence>
<dbReference type="GO" id="GO:0003729">
    <property type="term" value="F:mRNA binding"/>
    <property type="evidence" value="ECO:0007669"/>
    <property type="project" value="InterPro"/>
</dbReference>
<dbReference type="OrthoDB" id="265795at2759"/>
<accession>A0A3B3RTX8</accession>
<dbReference type="AlphaFoldDB" id="A0A3B3RTX8"/>
<reference evidence="5" key="1">
    <citation type="submission" date="2025-08" db="UniProtKB">
        <authorList>
            <consortium name="Ensembl"/>
        </authorList>
    </citation>
    <scope>IDENTIFICATION</scope>
</reference>
<dbReference type="Gene3D" id="1.10.8.1120">
    <property type="entry name" value="Histone RNA hairpin-binding protein RNA-binding domain"/>
    <property type="match status" value="1"/>
</dbReference>
<dbReference type="GO" id="GO:0071207">
    <property type="term" value="F:histone pre-mRNA stem-loop binding"/>
    <property type="evidence" value="ECO:0007669"/>
    <property type="project" value="TreeGrafter"/>
</dbReference>
<feature type="region of interest" description="Disordered" evidence="3">
    <location>
        <begin position="1"/>
        <end position="33"/>
    </location>
</feature>
<feature type="region of interest" description="Disordered" evidence="3">
    <location>
        <begin position="45"/>
        <end position="114"/>
    </location>
</feature>
<feature type="domain" description="Histone RNA hairpin-binding protein RNA-binding" evidence="4">
    <location>
        <begin position="170"/>
        <end position="239"/>
    </location>
</feature>
<dbReference type="GO" id="GO:0071204">
    <property type="term" value="C:histone pre-mRNA 3'end processing complex"/>
    <property type="evidence" value="ECO:0007669"/>
    <property type="project" value="TreeGrafter"/>
</dbReference>
<dbReference type="Pfam" id="PF15247">
    <property type="entry name" value="SLBP_RNA_bind"/>
    <property type="match status" value="1"/>
</dbReference>
<dbReference type="GeneTree" id="ENSGT00390000008738"/>
<name>A0A3B3RTX8_9TELE</name>
<organism evidence="5 6">
    <name type="scientific">Paramormyrops kingsleyae</name>
    <dbReference type="NCBI Taxonomy" id="1676925"/>
    <lineage>
        <taxon>Eukaryota</taxon>
        <taxon>Metazoa</taxon>
        <taxon>Chordata</taxon>
        <taxon>Craniata</taxon>
        <taxon>Vertebrata</taxon>
        <taxon>Euteleostomi</taxon>
        <taxon>Actinopterygii</taxon>
        <taxon>Neopterygii</taxon>
        <taxon>Teleostei</taxon>
        <taxon>Osteoglossocephala</taxon>
        <taxon>Osteoglossomorpha</taxon>
        <taxon>Osteoglossiformes</taxon>
        <taxon>Mormyridae</taxon>
        <taxon>Paramormyrops</taxon>
    </lineage>
</organism>
<dbReference type="STRING" id="1676925.ENSPKIP00000021992"/>
<dbReference type="GO" id="GO:0006398">
    <property type="term" value="P:mRNA 3'-end processing by stem-loop binding and cleavage"/>
    <property type="evidence" value="ECO:0007669"/>
    <property type="project" value="TreeGrafter"/>
</dbReference>
<evidence type="ECO:0000256" key="2">
    <source>
        <dbReference type="ARBA" id="ARBA00022884"/>
    </source>
</evidence>
<evidence type="ECO:0000313" key="5">
    <source>
        <dbReference type="Ensembl" id="ENSPKIP00000021992.1"/>
    </source>
</evidence>
<feature type="region of interest" description="Disordered" evidence="3">
    <location>
        <begin position="147"/>
        <end position="170"/>
    </location>
</feature>
<feature type="compositionally biased region" description="Basic and acidic residues" evidence="3">
    <location>
        <begin position="270"/>
        <end position="282"/>
    </location>
</feature>
<dbReference type="InterPro" id="IPR029344">
    <property type="entry name" value="SLBP_RNA_bind"/>
</dbReference>
<dbReference type="Proteomes" id="UP000261540">
    <property type="component" value="Unplaced"/>
</dbReference>